<feature type="compositionally biased region" description="Polar residues" evidence="1">
    <location>
        <begin position="47"/>
        <end position="62"/>
    </location>
</feature>
<comment type="caution">
    <text evidence="2">The sequence shown here is derived from an EMBL/GenBank/DDBJ whole genome shotgun (WGS) entry which is preliminary data.</text>
</comment>
<name>A0ABR7MYY3_9FIRM</name>
<gene>
    <name evidence="2" type="ORF">H8700_11895</name>
</gene>
<evidence type="ECO:0000313" key="2">
    <source>
        <dbReference type="EMBL" id="MBC8558398.1"/>
    </source>
</evidence>
<evidence type="ECO:0000313" key="3">
    <source>
        <dbReference type="Proteomes" id="UP000637513"/>
    </source>
</evidence>
<sequence length="221" mass="24304">MKKRNGKKYSSFSKIVRSKISQDKKTSSEVTPTPSTNQNQQDKKTSSEVTPTPSTNQNQEVSEKQSFQSIFVKVSQISDNEISLISETSANEYMMKKENAPEVQIGSRLKIVNPSFDKENTLSNSIMSFDSLTVLGEGEWMNHAYYVKEYANGIIYLSDSLSGDVVFTLNVTKNEICVSKGGSNLSVNNIMVGDCISLFVNSPVSTGIPGIINDCTKISVL</sequence>
<feature type="compositionally biased region" description="Polar residues" evidence="1">
    <location>
        <begin position="28"/>
        <end position="40"/>
    </location>
</feature>
<keyword evidence="3" id="KW-1185">Reference proteome</keyword>
<feature type="region of interest" description="Disordered" evidence="1">
    <location>
        <begin position="1"/>
        <end position="62"/>
    </location>
</feature>
<reference evidence="2 3" key="1">
    <citation type="submission" date="2020-08" db="EMBL/GenBank/DDBJ databases">
        <title>Genome public.</title>
        <authorList>
            <person name="Liu C."/>
            <person name="Sun Q."/>
        </authorList>
    </citation>
    <scope>NUCLEOTIDE SEQUENCE [LARGE SCALE GENOMIC DNA]</scope>
    <source>
        <strain evidence="2 3">BX3</strain>
    </source>
</reference>
<dbReference type="EMBL" id="JACRSW010000040">
    <property type="protein sequence ID" value="MBC8558398.1"/>
    <property type="molecule type" value="Genomic_DNA"/>
</dbReference>
<accession>A0ABR7MYY3</accession>
<evidence type="ECO:0000256" key="1">
    <source>
        <dbReference type="SAM" id="MobiDB-lite"/>
    </source>
</evidence>
<dbReference type="Proteomes" id="UP000637513">
    <property type="component" value="Unassembled WGS sequence"/>
</dbReference>
<proteinExistence type="predicted"/>
<protein>
    <submittedName>
        <fullName evidence="2">Uncharacterized protein</fullName>
    </submittedName>
</protein>
<organism evidence="2 3">
    <name type="scientific">Jutongia hominis</name>
    <dbReference type="NCBI Taxonomy" id="2763664"/>
    <lineage>
        <taxon>Bacteria</taxon>
        <taxon>Bacillati</taxon>
        <taxon>Bacillota</taxon>
        <taxon>Clostridia</taxon>
        <taxon>Lachnospirales</taxon>
        <taxon>Lachnospiraceae</taxon>
        <taxon>Jutongia</taxon>
    </lineage>
</organism>
<dbReference type="RefSeq" id="WP_249305833.1">
    <property type="nucleotide sequence ID" value="NZ_JACRSW010000040.1"/>
</dbReference>